<dbReference type="InterPro" id="IPR038765">
    <property type="entry name" value="Papain-like_cys_pep_sf"/>
</dbReference>
<evidence type="ECO:0000256" key="2">
    <source>
        <dbReference type="ARBA" id="ARBA00022723"/>
    </source>
</evidence>
<dbReference type="GO" id="GO:0046872">
    <property type="term" value="F:metal ion binding"/>
    <property type="evidence" value="ECO:0007669"/>
    <property type="project" value="UniProtKB-KW"/>
</dbReference>
<dbReference type="PANTHER" id="PTHR48440:SF1">
    <property type="entry name" value="PAW DOMAIN-CONTAINING PROTEIN"/>
    <property type="match status" value="1"/>
</dbReference>
<dbReference type="EMBL" id="PKMF04000325">
    <property type="protein sequence ID" value="KAK7837641.1"/>
    <property type="molecule type" value="Genomic_DNA"/>
</dbReference>
<evidence type="ECO:0000313" key="5">
    <source>
        <dbReference type="EMBL" id="KAK7837641.1"/>
    </source>
</evidence>
<dbReference type="Gene3D" id="3.10.620.30">
    <property type="match status" value="1"/>
</dbReference>
<proteinExistence type="inferred from homology"/>
<sequence>MVARKFQVRHNDADFVVDYDTDDGFERLRLVSVNDEVNEQPQPQSSSHIAGNDAALVMTDEELARILQAEEEALMLQQHFAGGSTEDFEKQIRPYIDKVRMYEDPVYQQAAQKTAPVDELEEKALVALAKNLLYAVFLEPWTIPDDSDLISVAERLRLVSVNDEVNEQPQPQSSSHIAGNDAALVMTDEELARILQAEEEALMLQQHFAGGSTEDFEKQIRPYIDKVRMVCCFLYQYLFNSSKSGSLWVNAPPCDVCGSETIHQGMGSPDDSESQYGASRVELYRCKICSRITRFPRYNDPLKLLETRRGRCGEWANCFTFYCRAFGYESRLILDFGDHVWTECFSQLLGRWMHLDPCEGVYDKPLLYEKGWKKKLNYAIAISKDGVCDVTKRYTRKWHEVLPRRNIITEPALSALLATMTEECRRGISSQALSELDKRDQMEREALERDLHSTDDASISLPGRLSGDKEWRKSRLELGSDSLSSSSCPVRKCVDEHVTRIYNAFCPSKADPDGKVDICLAGDPVKTSLGLPVVLDALDDMIQNLKKIDNFVEDSLSLPLLKLNRIHSGFVRASGEELPVGIATSAFDGTRNFKWEEPNGAKGCWIMYEVADDKMHELVAYELMSANDVPERDPRDWVVEGSNDGRSSWHLLDRQTSQMFEDRFQRRTFKITPVGLQFNVFRFRFLAVRDVKENSRLQLGSIDLYAKGS</sequence>
<dbReference type="Pfam" id="PF01841">
    <property type="entry name" value="Transglut_core"/>
    <property type="match status" value="1"/>
</dbReference>
<keyword evidence="3" id="KW-0862">Zinc</keyword>
<reference evidence="5 6" key="1">
    <citation type="journal article" date="2018" name="Sci. Data">
        <title>The draft genome sequence of cork oak.</title>
        <authorList>
            <person name="Ramos A.M."/>
            <person name="Usie A."/>
            <person name="Barbosa P."/>
            <person name="Barros P.M."/>
            <person name="Capote T."/>
            <person name="Chaves I."/>
            <person name="Simoes F."/>
            <person name="Abreu I."/>
            <person name="Carrasquinho I."/>
            <person name="Faro C."/>
            <person name="Guimaraes J.B."/>
            <person name="Mendonca D."/>
            <person name="Nobrega F."/>
            <person name="Rodrigues L."/>
            <person name="Saibo N.J.M."/>
            <person name="Varela M.C."/>
            <person name="Egas C."/>
            <person name="Matos J."/>
            <person name="Miguel C.M."/>
            <person name="Oliveira M.M."/>
            <person name="Ricardo C.P."/>
            <person name="Goncalves S."/>
        </authorList>
    </citation>
    <scope>NUCLEOTIDE SEQUENCE [LARGE SCALE GENOMIC DNA]</scope>
    <source>
        <strain evidence="6">cv. HL8</strain>
    </source>
</reference>
<keyword evidence="6" id="KW-1185">Reference proteome</keyword>
<protein>
    <submittedName>
        <fullName evidence="5">Peptide-n(4)-(N-acetyl-beta-glucosaminyl)asparagine amidase</fullName>
    </submittedName>
</protein>
<gene>
    <name evidence="5" type="primary">PNG1</name>
    <name evidence="5" type="ORF">CFP56_021013</name>
</gene>
<comment type="similarity">
    <text evidence="1">Belongs to the transglutaminase-like superfamily. PNGase family.</text>
</comment>
<organism evidence="5 6">
    <name type="scientific">Quercus suber</name>
    <name type="common">Cork oak</name>
    <dbReference type="NCBI Taxonomy" id="58331"/>
    <lineage>
        <taxon>Eukaryota</taxon>
        <taxon>Viridiplantae</taxon>
        <taxon>Streptophyta</taxon>
        <taxon>Embryophyta</taxon>
        <taxon>Tracheophyta</taxon>
        <taxon>Spermatophyta</taxon>
        <taxon>Magnoliopsida</taxon>
        <taxon>eudicotyledons</taxon>
        <taxon>Gunneridae</taxon>
        <taxon>Pentapetalae</taxon>
        <taxon>rosids</taxon>
        <taxon>fabids</taxon>
        <taxon>Fagales</taxon>
        <taxon>Fagaceae</taxon>
        <taxon>Quercus</taxon>
    </lineage>
</organism>
<accession>A0AAW0KGK8</accession>
<dbReference type="SMART" id="SM00460">
    <property type="entry name" value="TGc"/>
    <property type="match status" value="1"/>
</dbReference>
<dbReference type="FunFam" id="2.20.25.10:FF:000011">
    <property type="entry name" value="peptide-N(4)-(N-acetyl-beta- glucosaminyl)asparagine amidase"/>
    <property type="match status" value="1"/>
</dbReference>
<dbReference type="AlphaFoldDB" id="A0AAW0KGK8"/>
<name>A0AAW0KGK8_QUESU</name>
<comment type="caution">
    <text evidence="5">The sequence shown here is derived from an EMBL/GenBank/DDBJ whole genome shotgun (WGS) entry which is preliminary data.</text>
</comment>
<dbReference type="Gene3D" id="2.60.120.260">
    <property type="entry name" value="Galactose-binding domain-like"/>
    <property type="match status" value="1"/>
</dbReference>
<dbReference type="PANTHER" id="PTHR48440">
    <property type="match status" value="1"/>
</dbReference>
<evidence type="ECO:0000256" key="3">
    <source>
        <dbReference type="ARBA" id="ARBA00022833"/>
    </source>
</evidence>
<feature type="domain" description="Transglutaminase-like" evidence="4">
    <location>
        <begin position="304"/>
        <end position="359"/>
    </location>
</feature>
<evidence type="ECO:0000313" key="6">
    <source>
        <dbReference type="Proteomes" id="UP000237347"/>
    </source>
</evidence>
<dbReference type="Proteomes" id="UP000237347">
    <property type="component" value="Unassembled WGS sequence"/>
</dbReference>
<evidence type="ECO:0000256" key="1">
    <source>
        <dbReference type="ARBA" id="ARBA00009390"/>
    </source>
</evidence>
<dbReference type="SUPFAM" id="SSF54001">
    <property type="entry name" value="Cysteine proteinases"/>
    <property type="match status" value="1"/>
</dbReference>
<evidence type="ECO:0000259" key="4">
    <source>
        <dbReference type="SMART" id="SM00460"/>
    </source>
</evidence>
<keyword evidence="2" id="KW-0479">Metal-binding</keyword>
<dbReference type="InterPro" id="IPR002931">
    <property type="entry name" value="Transglutaminase-like"/>
</dbReference>
<dbReference type="FunFam" id="2.60.120.260:FF:000110">
    <property type="entry name" value="Peptide-N(4)-(N-acetyl-beta-glucosaminyl)asparagine amidase"/>
    <property type="match status" value="1"/>
</dbReference>